<dbReference type="AlphaFoldDB" id="V6SSZ9"/>
<evidence type="ECO:0000313" key="1">
    <source>
        <dbReference type="EMBL" id="ESU29292.1"/>
    </source>
</evidence>
<dbReference type="EMBL" id="AVGG01000002">
    <property type="protein sequence ID" value="ESU29292.1"/>
    <property type="molecule type" value="Genomic_DNA"/>
</dbReference>
<accession>V6SSZ9</accession>
<dbReference type="Proteomes" id="UP000018004">
    <property type="component" value="Unassembled WGS sequence"/>
</dbReference>
<dbReference type="PATRIC" id="fig|1341181.4.peg.683"/>
<evidence type="ECO:0000313" key="2">
    <source>
        <dbReference type="Proteomes" id="UP000018004"/>
    </source>
</evidence>
<dbReference type="PROSITE" id="PS51257">
    <property type="entry name" value="PROKAR_LIPOPROTEIN"/>
    <property type="match status" value="1"/>
</dbReference>
<dbReference type="eggNOG" id="ENOG5033MD6">
    <property type="taxonomic scope" value="Bacteria"/>
</dbReference>
<dbReference type="InterPro" id="IPR038081">
    <property type="entry name" value="CalX-like_sf"/>
</dbReference>
<gene>
    <name evidence="1" type="ORF">FLJC2902T_06880</name>
</gene>
<name>V6SSZ9_9FLAO</name>
<sequence length="286" mass="30856">MKKILSLLIIAAATISCTDDDIRTEQDFSNGPKVIGFGASLETMAYFSDLGPIERNVQVSVIGNGNGQYSDSPILVSYVEAPEEALAGERLAVEGLEYDYVDTFGTATIEPGASFVSIPITVHTAALSPTEKTVLYLKLTTVSEGSTIGEQYQIVKIAFVGCLSTLQGNYTAVISWNNGTSSVTRTDEVVTQVGVNTFRTRYVANYPAATFSPQGYEFIDICDELTLPDNQNLGGFSNDVLGVPFTSSVPYHGLVAPDGNSFQTAYDVVPYPGLNNRVFRTTYTRN</sequence>
<proteinExistence type="predicted"/>
<protein>
    <recommendedName>
        <fullName evidence="3">DUF1735 domain-containing protein</fullName>
    </recommendedName>
</protein>
<evidence type="ECO:0008006" key="3">
    <source>
        <dbReference type="Google" id="ProtNLM"/>
    </source>
</evidence>
<reference evidence="1 2" key="1">
    <citation type="submission" date="2013-08" db="EMBL/GenBank/DDBJ databases">
        <title>Flavobacterium limnosediminis JC2902 genome sequencing.</title>
        <authorList>
            <person name="Lee K."/>
            <person name="Yi H."/>
            <person name="Park S."/>
            <person name="Chun J."/>
        </authorList>
    </citation>
    <scope>NUCLEOTIDE SEQUENCE [LARGE SCALE GENOMIC DNA]</scope>
    <source>
        <strain evidence="1 2">JC2902</strain>
    </source>
</reference>
<keyword evidence="2" id="KW-1185">Reference proteome</keyword>
<dbReference type="OrthoDB" id="1453995at2"/>
<dbReference type="Gene3D" id="2.60.40.2030">
    <property type="match status" value="1"/>
</dbReference>
<dbReference type="RefSeq" id="WP_023578360.1">
    <property type="nucleotide sequence ID" value="NZ_AVGG01000002.1"/>
</dbReference>
<organism evidence="1 2">
    <name type="scientific">Flavobacterium limnosediminis JC2902</name>
    <dbReference type="NCBI Taxonomy" id="1341181"/>
    <lineage>
        <taxon>Bacteria</taxon>
        <taxon>Pseudomonadati</taxon>
        <taxon>Bacteroidota</taxon>
        <taxon>Flavobacteriia</taxon>
        <taxon>Flavobacteriales</taxon>
        <taxon>Flavobacteriaceae</taxon>
        <taxon>Flavobacterium</taxon>
    </lineage>
</organism>
<dbReference type="STRING" id="1341181.FLJC2902T_06880"/>
<comment type="caution">
    <text evidence="1">The sequence shown here is derived from an EMBL/GenBank/DDBJ whole genome shotgun (WGS) entry which is preliminary data.</text>
</comment>